<comment type="catalytic activity">
    <reaction evidence="8">
        <text>L-seryl-[protein] + ATP = 3-O-(5'-adenylyl)-L-seryl-[protein] + diphosphate</text>
        <dbReference type="Rhea" id="RHEA:58120"/>
        <dbReference type="Rhea" id="RHEA-COMP:9863"/>
        <dbReference type="Rhea" id="RHEA-COMP:15073"/>
        <dbReference type="ChEBI" id="CHEBI:29999"/>
        <dbReference type="ChEBI" id="CHEBI:30616"/>
        <dbReference type="ChEBI" id="CHEBI:33019"/>
        <dbReference type="ChEBI" id="CHEBI:142516"/>
        <dbReference type="EC" id="2.7.7.108"/>
    </reaction>
</comment>
<dbReference type="HAMAP" id="MF_00692">
    <property type="entry name" value="SelO"/>
    <property type="match status" value="1"/>
</dbReference>
<dbReference type="GO" id="GO:0005524">
    <property type="term" value="F:ATP binding"/>
    <property type="evidence" value="ECO:0007669"/>
    <property type="project" value="UniProtKB-UniRule"/>
</dbReference>
<dbReference type="EC" id="2.7.7.108" evidence="8"/>
<feature type="binding site" evidence="8">
    <location>
        <position position="196"/>
    </location>
    <ligand>
        <name>ATP</name>
        <dbReference type="ChEBI" id="CHEBI:30616"/>
    </ligand>
</feature>
<feature type="region of interest" description="Disordered" evidence="9">
    <location>
        <begin position="1"/>
        <end position="22"/>
    </location>
</feature>
<feature type="binding site" evidence="8">
    <location>
        <position position="145"/>
    </location>
    <ligand>
        <name>ATP</name>
        <dbReference type="ChEBI" id="CHEBI:30616"/>
    </ligand>
</feature>
<reference evidence="10" key="1">
    <citation type="journal article" date="2011" name="Environ. Microbiol.">
        <title>Time-series analyses of Monterey Bay coastal microbial picoplankton using a 'genome proxy' microarray.</title>
        <authorList>
            <person name="Rich V.I."/>
            <person name="Pham V.D."/>
            <person name="Eppley J."/>
            <person name="Shi Y."/>
            <person name="DeLong E.F."/>
        </authorList>
    </citation>
    <scope>NUCLEOTIDE SEQUENCE</scope>
</reference>
<feature type="binding site" evidence="8">
    <location>
        <position position="273"/>
    </location>
    <ligand>
        <name>Mg(2+)</name>
        <dbReference type="ChEBI" id="CHEBI:18420"/>
    </ligand>
</feature>
<evidence type="ECO:0000256" key="4">
    <source>
        <dbReference type="ARBA" id="ARBA00022723"/>
    </source>
</evidence>
<comment type="catalytic activity">
    <reaction evidence="8">
        <text>L-tyrosyl-[protein] + ATP = O-(5'-adenylyl)-L-tyrosyl-[protein] + diphosphate</text>
        <dbReference type="Rhea" id="RHEA:54288"/>
        <dbReference type="Rhea" id="RHEA-COMP:10136"/>
        <dbReference type="Rhea" id="RHEA-COMP:13846"/>
        <dbReference type="ChEBI" id="CHEBI:30616"/>
        <dbReference type="ChEBI" id="CHEBI:33019"/>
        <dbReference type="ChEBI" id="CHEBI:46858"/>
        <dbReference type="ChEBI" id="CHEBI:83624"/>
        <dbReference type="EC" id="2.7.7.108"/>
    </reaction>
</comment>
<dbReference type="InterPro" id="IPR003846">
    <property type="entry name" value="SelO"/>
</dbReference>
<evidence type="ECO:0000256" key="9">
    <source>
        <dbReference type="SAM" id="MobiDB-lite"/>
    </source>
</evidence>
<dbReference type="GO" id="GO:0070733">
    <property type="term" value="F:AMPylase activity"/>
    <property type="evidence" value="ECO:0007669"/>
    <property type="project" value="UniProtKB-EC"/>
</dbReference>
<keyword evidence="6 8" id="KW-0067">ATP-binding</keyword>
<protein>
    <recommendedName>
        <fullName evidence="8">Protein nucleotidyltransferase YdiU</fullName>
        <ecNumber evidence="8">2.7.7.-</ecNumber>
    </recommendedName>
    <alternativeName>
        <fullName evidence="8">Protein adenylyltransferase YdiU</fullName>
        <ecNumber evidence="8">2.7.7.108</ecNumber>
    </alternativeName>
    <alternativeName>
        <fullName evidence="8">Protein uridylyltransferase YdiU</fullName>
        <ecNumber evidence="8">2.7.7.-</ecNumber>
    </alternativeName>
</protein>
<sequence length="514" mass="58223">MLPTRTNHTGIGTIERKNNGQSKHLGNLNFDNTYSRLPETFFQAIAPKPVSNPRLIRLNKGLAKELGMDPCIVEERDLDIFAGNAAPSESQQIAMVYAGHQFGNWVPRLGDGRAVLIGEVLDEKGKRRDIQLKGSGPTMFSRMGDGRATVGPVIREYLVSEGMAALRIPTTRSLAIVTTGELVARERMEPGAVLTRVASSHIRVGTFQYFYGQKDEDAIRQLADYAINRHYPEALKDSNPYLGFLRCVVERTAELISSWMLVGFIHGVMNTDNSSIAGETIDYGPCAFMDEFHANKVFSSIDTLGRYAYNQQPSIGLWNLSRFAETLLCIIDHNKEQSTAKARGILETYWPTFEKNFHSGLCQKIGVEHNEENLSLVFRLLDHMSETRADFTNTFRNLPKLITAPDIFNGETEEKLRSHRAFLDWSIEWKTKITEQKESLDTTFRNMNKINPLFIPRNHQIQRVIDFAIDAEDYQPLEEMLTAITDPFTENLKLMHLAKQPKPDEEIKQTFCGT</sequence>
<evidence type="ECO:0000313" key="10">
    <source>
        <dbReference type="EMBL" id="ADI17254.1"/>
    </source>
</evidence>
<dbReference type="GO" id="GO:0030145">
    <property type="term" value="F:manganese ion binding"/>
    <property type="evidence" value="ECO:0007669"/>
    <property type="project" value="UniProtKB-UniRule"/>
</dbReference>
<keyword evidence="4 8" id="KW-0479">Metal-binding</keyword>
<organism evidence="10">
    <name type="scientific">uncultured alpha proteobacterium HF0070_14E07</name>
    <dbReference type="NCBI Taxonomy" id="710804"/>
    <lineage>
        <taxon>Bacteria</taxon>
        <taxon>Pseudomonadati</taxon>
        <taxon>Pseudomonadota</taxon>
        <taxon>Alphaproteobacteria</taxon>
        <taxon>environmental samples</taxon>
    </lineage>
</organism>
<feature type="binding site" evidence="8">
    <location>
        <position position="112"/>
    </location>
    <ligand>
        <name>ATP</name>
        <dbReference type="ChEBI" id="CHEBI:30616"/>
    </ligand>
</feature>
<dbReference type="GO" id="GO:0000287">
    <property type="term" value="F:magnesium ion binding"/>
    <property type="evidence" value="ECO:0007669"/>
    <property type="project" value="UniProtKB-UniRule"/>
</dbReference>
<dbReference type="PANTHER" id="PTHR32057:SF14">
    <property type="entry name" value="PROTEIN ADENYLYLTRANSFERASE SELO, MITOCHONDRIAL"/>
    <property type="match status" value="1"/>
</dbReference>
<keyword evidence="7 8" id="KW-0460">Magnesium</keyword>
<evidence type="ECO:0000256" key="1">
    <source>
        <dbReference type="ARBA" id="ARBA00009747"/>
    </source>
</evidence>
<keyword evidence="2 8" id="KW-0808">Transferase</keyword>
<dbReference type="EMBL" id="GU474858">
    <property type="protein sequence ID" value="ADI17254.1"/>
    <property type="molecule type" value="Genomic_DNA"/>
</dbReference>
<comment type="function">
    <text evidence="8">Nucleotidyltransferase involved in the post-translational modification of proteins. It can catalyze the addition of adenosine monophosphate (AMP) or uridine monophosphate (UMP) to a protein, resulting in modifications known as AMPylation and UMPylation.</text>
</comment>
<accession>E0XS63</accession>
<keyword evidence="8" id="KW-0464">Manganese</keyword>
<gene>
    <name evidence="8" type="primary">ydiU</name>
    <name evidence="8" type="synonym">selO</name>
</gene>
<dbReference type="PANTHER" id="PTHR32057">
    <property type="entry name" value="PROTEIN ADENYLYLTRANSFERASE SELO, MITOCHONDRIAL"/>
    <property type="match status" value="1"/>
</dbReference>
<feature type="binding site" evidence="8">
    <location>
        <position position="282"/>
    </location>
    <ligand>
        <name>Mg(2+)</name>
        <dbReference type="ChEBI" id="CHEBI:18420"/>
    </ligand>
</feature>
<dbReference type="NCBIfam" id="NF000658">
    <property type="entry name" value="PRK00029.1"/>
    <property type="match status" value="1"/>
</dbReference>
<evidence type="ECO:0000256" key="2">
    <source>
        <dbReference type="ARBA" id="ARBA00022679"/>
    </source>
</evidence>
<evidence type="ECO:0000256" key="6">
    <source>
        <dbReference type="ARBA" id="ARBA00022840"/>
    </source>
</evidence>
<keyword evidence="5 8" id="KW-0547">Nucleotide-binding</keyword>
<feature type="binding site" evidence="8">
    <location>
        <position position="133"/>
    </location>
    <ligand>
        <name>ATP</name>
        <dbReference type="ChEBI" id="CHEBI:30616"/>
    </ligand>
</feature>
<evidence type="ECO:0000256" key="3">
    <source>
        <dbReference type="ARBA" id="ARBA00022695"/>
    </source>
</evidence>
<name>E0XS63_9PROT</name>
<feature type="binding site" evidence="8">
    <location>
        <position position="203"/>
    </location>
    <ligand>
        <name>ATP</name>
        <dbReference type="ChEBI" id="CHEBI:30616"/>
    </ligand>
</feature>
<feature type="binding site" evidence="8">
    <location>
        <position position="146"/>
    </location>
    <ligand>
        <name>ATP</name>
        <dbReference type="ChEBI" id="CHEBI:30616"/>
    </ligand>
</feature>
<dbReference type="EC" id="2.7.7.-" evidence="8"/>
<evidence type="ECO:0000256" key="7">
    <source>
        <dbReference type="ARBA" id="ARBA00022842"/>
    </source>
</evidence>
<feature type="binding site" evidence="8">
    <location>
        <position position="113"/>
    </location>
    <ligand>
        <name>ATP</name>
        <dbReference type="ChEBI" id="CHEBI:30616"/>
    </ligand>
</feature>
<comment type="catalytic activity">
    <reaction evidence="8">
        <text>L-histidyl-[protein] + UTP = N(tele)-(5'-uridylyl)-L-histidyl-[protein] + diphosphate</text>
        <dbReference type="Rhea" id="RHEA:83891"/>
        <dbReference type="Rhea" id="RHEA-COMP:9745"/>
        <dbReference type="Rhea" id="RHEA-COMP:20239"/>
        <dbReference type="ChEBI" id="CHEBI:29979"/>
        <dbReference type="ChEBI" id="CHEBI:33019"/>
        <dbReference type="ChEBI" id="CHEBI:46398"/>
        <dbReference type="ChEBI" id="CHEBI:233474"/>
    </reaction>
</comment>
<feature type="active site" description="Proton acceptor" evidence="8">
    <location>
        <position position="272"/>
    </location>
</feature>
<comment type="cofactor">
    <cofactor evidence="8">
        <name>Mg(2+)</name>
        <dbReference type="ChEBI" id="CHEBI:18420"/>
    </cofactor>
    <cofactor evidence="8">
        <name>Mn(2+)</name>
        <dbReference type="ChEBI" id="CHEBI:29035"/>
    </cofactor>
</comment>
<dbReference type="AlphaFoldDB" id="E0XS63"/>
<feature type="compositionally biased region" description="Polar residues" evidence="9">
    <location>
        <begin position="1"/>
        <end position="10"/>
    </location>
</feature>
<feature type="binding site" evidence="8">
    <location>
        <position position="282"/>
    </location>
    <ligand>
        <name>ATP</name>
        <dbReference type="ChEBI" id="CHEBI:30616"/>
    </ligand>
</feature>
<feature type="binding site" evidence="8">
    <location>
        <position position="110"/>
    </location>
    <ligand>
        <name>ATP</name>
        <dbReference type="ChEBI" id="CHEBI:30616"/>
    </ligand>
</feature>
<proteinExistence type="inferred from homology"/>
<comment type="catalytic activity">
    <reaction evidence="8">
        <text>L-tyrosyl-[protein] + UTP = O-(5'-uridylyl)-L-tyrosyl-[protein] + diphosphate</text>
        <dbReference type="Rhea" id="RHEA:83887"/>
        <dbReference type="Rhea" id="RHEA-COMP:10136"/>
        <dbReference type="Rhea" id="RHEA-COMP:20238"/>
        <dbReference type="ChEBI" id="CHEBI:33019"/>
        <dbReference type="ChEBI" id="CHEBI:46398"/>
        <dbReference type="ChEBI" id="CHEBI:46858"/>
        <dbReference type="ChEBI" id="CHEBI:90602"/>
    </reaction>
</comment>
<evidence type="ECO:0000256" key="5">
    <source>
        <dbReference type="ARBA" id="ARBA00022741"/>
    </source>
</evidence>
<dbReference type="Pfam" id="PF02696">
    <property type="entry name" value="SelO"/>
    <property type="match status" value="1"/>
</dbReference>
<evidence type="ECO:0000256" key="8">
    <source>
        <dbReference type="HAMAP-Rule" id="MF_00692"/>
    </source>
</evidence>
<comment type="catalytic activity">
    <reaction evidence="8">
        <text>L-threonyl-[protein] + ATP = 3-O-(5'-adenylyl)-L-threonyl-[protein] + diphosphate</text>
        <dbReference type="Rhea" id="RHEA:54292"/>
        <dbReference type="Rhea" id="RHEA-COMP:11060"/>
        <dbReference type="Rhea" id="RHEA-COMP:13847"/>
        <dbReference type="ChEBI" id="CHEBI:30013"/>
        <dbReference type="ChEBI" id="CHEBI:30616"/>
        <dbReference type="ChEBI" id="CHEBI:33019"/>
        <dbReference type="ChEBI" id="CHEBI:138113"/>
        <dbReference type="EC" id="2.7.7.108"/>
    </reaction>
</comment>
<comment type="similarity">
    <text evidence="1 8">Belongs to the SELO family.</text>
</comment>
<keyword evidence="3 8" id="KW-0548">Nucleotidyltransferase</keyword>
<comment type="catalytic activity">
    <reaction evidence="8">
        <text>L-seryl-[protein] + UTP = O-(5'-uridylyl)-L-seryl-[protein] + diphosphate</text>
        <dbReference type="Rhea" id="RHEA:64604"/>
        <dbReference type="Rhea" id="RHEA-COMP:9863"/>
        <dbReference type="Rhea" id="RHEA-COMP:16635"/>
        <dbReference type="ChEBI" id="CHEBI:29999"/>
        <dbReference type="ChEBI" id="CHEBI:33019"/>
        <dbReference type="ChEBI" id="CHEBI:46398"/>
        <dbReference type="ChEBI" id="CHEBI:156051"/>
    </reaction>
</comment>